<dbReference type="RefSeq" id="WP_012682367.1">
    <property type="nucleotide sequence ID" value="NC_012489.1"/>
</dbReference>
<dbReference type="InterPro" id="IPR047867">
    <property type="entry name" value="Ribosomal_uL22_bac/org-type"/>
</dbReference>
<dbReference type="HAMAP" id="MF_01331_B">
    <property type="entry name" value="Ribosomal_uL22_B"/>
    <property type="match status" value="1"/>
</dbReference>
<dbReference type="CDD" id="cd00336">
    <property type="entry name" value="Ribosomal_L22"/>
    <property type="match status" value="1"/>
</dbReference>
<keyword evidence="3 7" id="KW-0694">RNA-binding</keyword>
<evidence type="ECO:0000256" key="7">
    <source>
        <dbReference type="HAMAP-Rule" id="MF_01331"/>
    </source>
</evidence>
<dbReference type="InterPro" id="IPR001063">
    <property type="entry name" value="Ribosomal_uL22"/>
</dbReference>
<organism evidence="11 12">
    <name type="scientific">Gemmatimonas aurantiaca (strain DSM 14586 / JCM 11422 / NBRC 100505 / T-27)</name>
    <dbReference type="NCBI Taxonomy" id="379066"/>
    <lineage>
        <taxon>Bacteria</taxon>
        <taxon>Pseudomonadati</taxon>
        <taxon>Gemmatimonadota</taxon>
        <taxon>Gemmatimonadia</taxon>
        <taxon>Gemmatimonadales</taxon>
        <taxon>Gemmatimonadaceae</taxon>
        <taxon>Gemmatimonas</taxon>
    </lineage>
</organism>
<evidence type="ECO:0000256" key="8">
    <source>
        <dbReference type="RuleBase" id="RU004005"/>
    </source>
</evidence>
<dbReference type="EMBL" id="AP009153">
    <property type="protein sequence ID" value="BAH37920.1"/>
    <property type="molecule type" value="Genomic_DNA"/>
</dbReference>
<dbReference type="Pfam" id="PF00237">
    <property type="entry name" value="Ribosomal_L22"/>
    <property type="match status" value="1"/>
</dbReference>
<evidence type="ECO:0000313" key="11">
    <source>
        <dbReference type="EMBL" id="BAH37920.1"/>
    </source>
</evidence>
<dbReference type="AlphaFoldDB" id="C1A6R0"/>
<evidence type="ECO:0000313" key="12">
    <source>
        <dbReference type="Proteomes" id="UP000002209"/>
    </source>
</evidence>
<dbReference type="PANTHER" id="PTHR13501">
    <property type="entry name" value="CHLOROPLAST 50S RIBOSOMAL PROTEIN L22-RELATED"/>
    <property type="match status" value="1"/>
</dbReference>
<evidence type="ECO:0000256" key="2">
    <source>
        <dbReference type="ARBA" id="ARBA00022730"/>
    </source>
</evidence>
<dbReference type="GO" id="GO:0022625">
    <property type="term" value="C:cytosolic large ribosomal subunit"/>
    <property type="evidence" value="ECO:0007669"/>
    <property type="project" value="TreeGrafter"/>
</dbReference>
<dbReference type="GO" id="GO:0003735">
    <property type="term" value="F:structural constituent of ribosome"/>
    <property type="evidence" value="ECO:0007669"/>
    <property type="project" value="InterPro"/>
</dbReference>
<evidence type="ECO:0000256" key="5">
    <source>
        <dbReference type="ARBA" id="ARBA00023274"/>
    </source>
</evidence>
<comment type="similarity">
    <text evidence="1 7 8">Belongs to the universal ribosomal protein uL22 family.</text>
</comment>
<accession>C1A6R0</accession>
<dbReference type="STRING" id="379066.GAU_0878"/>
<dbReference type="Gene3D" id="3.90.470.10">
    <property type="entry name" value="Ribosomal protein L22/L17"/>
    <property type="match status" value="1"/>
</dbReference>
<reference evidence="12" key="1">
    <citation type="submission" date="2006-03" db="EMBL/GenBank/DDBJ databases">
        <title>Complete genome sequence of Gemmatimonas aurantiaca T-27 that represents a novel phylum Gemmatimonadetes.</title>
        <authorList>
            <person name="Takasaki K."/>
            <person name="Ichikawa N."/>
            <person name="Miura H."/>
            <person name="Matsushita S."/>
            <person name="Watanabe Y."/>
            <person name="Oguchi A."/>
            <person name="Ankai A."/>
            <person name="Yashiro I."/>
            <person name="Takahashi M."/>
            <person name="Terui Y."/>
            <person name="Fukui S."/>
            <person name="Yokoyama H."/>
            <person name="Tanikawa S."/>
            <person name="Hanada S."/>
            <person name="Kamagata Y."/>
            <person name="Fujita N."/>
        </authorList>
    </citation>
    <scope>NUCLEOTIDE SEQUENCE [LARGE SCALE GENOMIC DNA]</scope>
    <source>
        <strain evidence="12">T-27 / DSM 14586 / JCM 11422 / NBRC 100505</strain>
    </source>
</reference>
<dbReference type="HOGENOM" id="CLU_083987_3_3_0"/>
<dbReference type="NCBIfam" id="TIGR01044">
    <property type="entry name" value="rplV_bact"/>
    <property type="match status" value="1"/>
</dbReference>
<dbReference type="InterPro" id="IPR036394">
    <property type="entry name" value="Ribosomal_uL22_sf"/>
</dbReference>
<comment type="function">
    <text evidence="7 10">This protein binds specifically to 23S rRNA; its binding is stimulated by other ribosomal proteins, e.g., L4, L17, and L20. It is important during the early stages of 50S assembly. It makes multiple contacts with different domains of the 23S rRNA in the assembled 50S subunit and ribosome.</text>
</comment>
<keyword evidence="5 7" id="KW-0687">Ribonucleoprotein</keyword>
<protein>
    <recommendedName>
        <fullName evidence="6 7">Large ribosomal subunit protein uL22</fullName>
    </recommendedName>
</protein>
<comment type="subunit">
    <text evidence="7 9">Part of the 50S ribosomal subunit.</text>
</comment>
<dbReference type="InterPro" id="IPR005727">
    <property type="entry name" value="Ribosomal_uL22_bac/chlpt-type"/>
</dbReference>
<evidence type="ECO:0000256" key="9">
    <source>
        <dbReference type="RuleBase" id="RU004006"/>
    </source>
</evidence>
<dbReference type="SUPFAM" id="SSF54843">
    <property type="entry name" value="Ribosomal protein L22"/>
    <property type="match status" value="1"/>
</dbReference>
<dbReference type="eggNOG" id="COG0091">
    <property type="taxonomic scope" value="Bacteria"/>
</dbReference>
<keyword evidence="4 7" id="KW-0689">Ribosomal protein</keyword>
<gene>
    <name evidence="7 11" type="primary">rplV</name>
    <name evidence="11" type="ordered locus">GAU_0878</name>
</gene>
<dbReference type="PANTHER" id="PTHR13501:SF8">
    <property type="entry name" value="LARGE RIBOSOMAL SUBUNIT PROTEIN UL22M"/>
    <property type="match status" value="1"/>
</dbReference>
<dbReference type="GO" id="GO:0006412">
    <property type="term" value="P:translation"/>
    <property type="evidence" value="ECO:0007669"/>
    <property type="project" value="UniProtKB-UniRule"/>
</dbReference>
<evidence type="ECO:0000256" key="1">
    <source>
        <dbReference type="ARBA" id="ARBA00009451"/>
    </source>
</evidence>
<dbReference type="KEGG" id="gau:GAU_0878"/>
<proteinExistence type="inferred from homology"/>
<evidence type="ECO:0000256" key="3">
    <source>
        <dbReference type="ARBA" id="ARBA00022884"/>
    </source>
</evidence>
<evidence type="ECO:0000256" key="10">
    <source>
        <dbReference type="RuleBase" id="RU004008"/>
    </source>
</evidence>
<sequence>MAKAAKTGIEARAIQRTTRQSPYKMRLVIDQIRGQRVNDALALLKFSKKHAAEQIGKTLNSAVANAEQAARAANLSLDVDTLVITKAIVNEGPKLKRWTPAAMGRATPMLKRTSHVEIVVTEAVR</sequence>
<name>C1A6R0_GEMAT</name>
<keyword evidence="12" id="KW-1185">Reference proteome</keyword>
<dbReference type="GO" id="GO:0019843">
    <property type="term" value="F:rRNA binding"/>
    <property type="evidence" value="ECO:0007669"/>
    <property type="project" value="UniProtKB-UniRule"/>
</dbReference>
<comment type="function">
    <text evidence="7">The globular domain of the protein is located near the polypeptide exit tunnel on the outside of the subunit, while an extended beta-hairpin is found that lines the wall of the exit tunnel in the center of the 70S ribosome.</text>
</comment>
<dbReference type="Proteomes" id="UP000002209">
    <property type="component" value="Chromosome"/>
</dbReference>
<evidence type="ECO:0000256" key="6">
    <source>
        <dbReference type="ARBA" id="ARBA00035207"/>
    </source>
</evidence>
<keyword evidence="2 7" id="KW-0699">rRNA-binding</keyword>
<evidence type="ECO:0000256" key="4">
    <source>
        <dbReference type="ARBA" id="ARBA00022980"/>
    </source>
</evidence>